<dbReference type="OrthoDB" id="960912at2"/>
<keyword evidence="3" id="KW-1185">Reference proteome</keyword>
<feature type="transmembrane region" description="Helical" evidence="1">
    <location>
        <begin position="103"/>
        <end position="122"/>
    </location>
</feature>
<dbReference type="AlphaFoldDB" id="A0A511MSR9"/>
<keyword evidence="1" id="KW-0472">Membrane</keyword>
<feature type="transmembrane region" description="Helical" evidence="1">
    <location>
        <begin position="164"/>
        <end position="184"/>
    </location>
</feature>
<keyword evidence="1" id="KW-0812">Transmembrane</keyword>
<accession>A0A511MSR9</accession>
<comment type="caution">
    <text evidence="2">The sequence shown here is derived from an EMBL/GenBank/DDBJ whole genome shotgun (WGS) entry which is preliminary data.</text>
</comment>
<dbReference type="RefSeq" id="WP_147142235.1">
    <property type="nucleotide sequence ID" value="NZ_BJXA01000100.1"/>
</dbReference>
<sequence>MNNTATLPVSTARRSSLTRLYLSRGVLAIAWALAFAAAHDTLDAVAVILLVSYPLIDAVSSLIDYVAVPEGPERRVTALNGVLSAVVAVALGFAGTAGGAAEVLGVFGVWAALSGAAQLAVGLRRRGIVFGKQWPTLISGGLSFLVGATYVAQAAGDSPSLDVLSIYATGGGAFFIAQAALLVWKARSHRSREQSTAA</sequence>
<name>A0A511MSR9_9NOCA</name>
<feature type="transmembrane region" description="Helical" evidence="1">
    <location>
        <begin position="21"/>
        <end position="38"/>
    </location>
</feature>
<dbReference type="Proteomes" id="UP000321424">
    <property type="component" value="Unassembled WGS sequence"/>
</dbReference>
<feature type="transmembrane region" description="Helical" evidence="1">
    <location>
        <begin position="78"/>
        <end position="97"/>
    </location>
</feature>
<keyword evidence="1" id="KW-1133">Transmembrane helix</keyword>
<evidence type="ECO:0000313" key="2">
    <source>
        <dbReference type="EMBL" id="GEM43491.1"/>
    </source>
</evidence>
<proteinExistence type="predicted"/>
<reference evidence="2 3" key="1">
    <citation type="submission" date="2019-07" db="EMBL/GenBank/DDBJ databases">
        <title>Whole genome shotgun sequence of Nocardia ninae NBRC 108245.</title>
        <authorList>
            <person name="Hosoyama A."/>
            <person name="Uohara A."/>
            <person name="Ohji S."/>
            <person name="Ichikawa N."/>
        </authorList>
    </citation>
    <scope>NUCLEOTIDE SEQUENCE [LARGE SCALE GENOMIC DNA]</scope>
    <source>
        <strain evidence="2 3">NBRC 108245</strain>
    </source>
</reference>
<feature type="transmembrane region" description="Helical" evidence="1">
    <location>
        <begin position="44"/>
        <end position="66"/>
    </location>
</feature>
<evidence type="ECO:0000313" key="3">
    <source>
        <dbReference type="Proteomes" id="UP000321424"/>
    </source>
</evidence>
<organism evidence="2 3">
    <name type="scientific">Nocardia ninae NBRC 108245</name>
    <dbReference type="NCBI Taxonomy" id="1210091"/>
    <lineage>
        <taxon>Bacteria</taxon>
        <taxon>Bacillati</taxon>
        <taxon>Actinomycetota</taxon>
        <taxon>Actinomycetes</taxon>
        <taxon>Mycobacteriales</taxon>
        <taxon>Nocardiaceae</taxon>
        <taxon>Nocardia</taxon>
    </lineage>
</organism>
<protein>
    <submittedName>
        <fullName evidence="2">Membrane protein</fullName>
    </submittedName>
</protein>
<feature type="transmembrane region" description="Helical" evidence="1">
    <location>
        <begin position="134"/>
        <end position="152"/>
    </location>
</feature>
<gene>
    <name evidence="2" type="ORF">NN4_80100</name>
</gene>
<dbReference type="EMBL" id="BJXA01000100">
    <property type="protein sequence ID" value="GEM43491.1"/>
    <property type="molecule type" value="Genomic_DNA"/>
</dbReference>
<evidence type="ECO:0000256" key="1">
    <source>
        <dbReference type="SAM" id="Phobius"/>
    </source>
</evidence>